<protein>
    <submittedName>
        <fullName evidence="1">DUF4411 domain-containing protein</fullName>
    </submittedName>
</protein>
<accession>A0A2U2ALL8</accession>
<organism evidence="1 2">
    <name type="scientific">Ignatzschineria indica</name>
    <dbReference type="NCBI Taxonomy" id="472583"/>
    <lineage>
        <taxon>Bacteria</taxon>
        <taxon>Pseudomonadati</taxon>
        <taxon>Pseudomonadota</taxon>
        <taxon>Gammaproteobacteria</taxon>
        <taxon>Cardiobacteriales</taxon>
        <taxon>Ignatzschineriaceae</taxon>
        <taxon>Ignatzschineria</taxon>
    </lineage>
</organism>
<proteinExistence type="predicted"/>
<name>A0A2U2ALL8_9GAMM</name>
<dbReference type="InterPro" id="IPR016541">
    <property type="entry name" value="UCP008505"/>
</dbReference>
<dbReference type="EMBL" id="QEWR01000002">
    <property type="protein sequence ID" value="PWD84058.1"/>
    <property type="molecule type" value="Genomic_DNA"/>
</dbReference>
<dbReference type="Pfam" id="PF14367">
    <property type="entry name" value="DUF4411"/>
    <property type="match status" value="1"/>
</dbReference>
<evidence type="ECO:0000313" key="1">
    <source>
        <dbReference type="EMBL" id="PWD84058.1"/>
    </source>
</evidence>
<sequence>MSKYLLDSNIFIQSKNLHYRFSFCGNFWILLQDMHATGMVFTVKVVKQELLKTKDELSDWIRSLPKEMFLDHWNAVDEWVTVTEYPRICGHPYFDYALEEFANEHEADAWLIAYAKKYGYTIVTNEVRNPDMKRKVPLYDIAEAFSVPCITLFDFLEKYTDNFTLKEA</sequence>
<gene>
    <name evidence="1" type="ORF">DC082_00450</name>
</gene>
<comment type="caution">
    <text evidence="1">The sequence shown here is derived from an EMBL/GenBank/DDBJ whole genome shotgun (WGS) entry which is preliminary data.</text>
</comment>
<evidence type="ECO:0000313" key="2">
    <source>
        <dbReference type="Proteomes" id="UP000244948"/>
    </source>
</evidence>
<dbReference type="RefSeq" id="WP_109235279.1">
    <property type="nucleotide sequence ID" value="NZ_BMXZ01000001.1"/>
</dbReference>
<dbReference type="Proteomes" id="UP000244948">
    <property type="component" value="Unassembled WGS sequence"/>
</dbReference>
<reference evidence="1 2" key="1">
    <citation type="journal article" date="2018" name="Genome Announc.">
        <title>Ignatzschineria cameli sp. nov., isolated from necrotic foot tissue of dromedaries (Camelus dromedarius) and associated maggots (Wohlfahrtia species) in Dubai.</title>
        <authorList>
            <person name="Tsang C.C."/>
            <person name="Tang J.Y."/>
            <person name="Fong J.Y."/>
            <person name="Kinne J."/>
            <person name="Lee H.H."/>
            <person name="Joseph M."/>
            <person name="Jose S."/>
            <person name="Schuster R.K."/>
            <person name="Tang Y."/>
            <person name="Sivakumar S."/>
            <person name="Chen J.H."/>
            <person name="Teng J.L."/>
            <person name="Lau S.K."/>
            <person name="Wernery U."/>
            <person name="Woo P.C."/>
        </authorList>
    </citation>
    <scope>NUCLEOTIDE SEQUENCE [LARGE SCALE GENOMIC DNA]</scope>
    <source>
        <strain evidence="1 2">KCTC 22643</strain>
    </source>
</reference>
<keyword evidence="2" id="KW-1185">Reference proteome</keyword>
<dbReference type="SUPFAM" id="SSF88723">
    <property type="entry name" value="PIN domain-like"/>
    <property type="match status" value="1"/>
</dbReference>
<dbReference type="InterPro" id="IPR029060">
    <property type="entry name" value="PIN-like_dom_sf"/>
</dbReference>
<dbReference type="AlphaFoldDB" id="A0A2U2ALL8"/>